<feature type="compositionally biased region" description="Low complexity" evidence="2">
    <location>
        <begin position="487"/>
        <end position="501"/>
    </location>
</feature>
<protein>
    <recommendedName>
        <fullName evidence="5">WD40 repeat protein</fullName>
    </recommendedName>
</protein>
<feature type="region of interest" description="Disordered" evidence="2">
    <location>
        <begin position="473"/>
        <end position="501"/>
    </location>
</feature>
<dbReference type="Proteomes" id="UP000641932">
    <property type="component" value="Unassembled WGS sequence"/>
</dbReference>
<reference evidence="3" key="2">
    <citation type="submission" date="2020-09" db="EMBL/GenBank/DDBJ databases">
        <authorList>
            <person name="Sun Q."/>
            <person name="Zhou Y."/>
        </authorList>
    </citation>
    <scope>NUCLEOTIDE SEQUENCE</scope>
    <source>
        <strain evidence="3">CGMCC 4.7201</strain>
    </source>
</reference>
<dbReference type="Gene3D" id="2.120.10.30">
    <property type="entry name" value="TolB, C-terminal domain"/>
    <property type="match status" value="2"/>
</dbReference>
<name>A0A917ZVB7_9ACTN</name>
<dbReference type="AlphaFoldDB" id="A0A917ZVB7"/>
<evidence type="ECO:0000256" key="1">
    <source>
        <dbReference type="ARBA" id="ARBA00009820"/>
    </source>
</evidence>
<evidence type="ECO:0000256" key="2">
    <source>
        <dbReference type="SAM" id="MobiDB-lite"/>
    </source>
</evidence>
<accession>A0A917ZVB7</accession>
<feature type="region of interest" description="Disordered" evidence="2">
    <location>
        <begin position="55"/>
        <end position="81"/>
    </location>
</feature>
<comment type="similarity">
    <text evidence="1">Belongs to the TolB family.</text>
</comment>
<proteinExistence type="inferred from homology"/>
<dbReference type="InterPro" id="IPR011659">
    <property type="entry name" value="WD40"/>
</dbReference>
<evidence type="ECO:0000313" key="4">
    <source>
        <dbReference type="Proteomes" id="UP000641932"/>
    </source>
</evidence>
<evidence type="ECO:0008006" key="5">
    <source>
        <dbReference type="Google" id="ProtNLM"/>
    </source>
</evidence>
<feature type="region of interest" description="Disordered" evidence="2">
    <location>
        <begin position="294"/>
        <end position="313"/>
    </location>
</feature>
<gene>
    <name evidence="3" type="ORF">GCM10012280_41450</name>
</gene>
<comment type="caution">
    <text evidence="3">The sequence shown here is derived from an EMBL/GenBank/DDBJ whole genome shotgun (WGS) entry which is preliminary data.</text>
</comment>
<dbReference type="PANTHER" id="PTHR36842">
    <property type="entry name" value="PROTEIN TOLB HOMOLOG"/>
    <property type="match status" value="1"/>
</dbReference>
<dbReference type="SUPFAM" id="SSF82171">
    <property type="entry name" value="DPP6 N-terminal domain-like"/>
    <property type="match status" value="1"/>
</dbReference>
<dbReference type="InterPro" id="IPR011042">
    <property type="entry name" value="6-blade_b-propeller_TolB-like"/>
</dbReference>
<dbReference type="Pfam" id="PF07676">
    <property type="entry name" value="PD40"/>
    <property type="match status" value="2"/>
</dbReference>
<sequence length="705" mass="73141">MHGKYVSTFGVRFAPCRGSAAGLRLLAAGSLLIAATITAGPAVGAEAGRPVNTKHEPAAQNARHARSPAVQGEARSQGPSISSDGRYVAFVSIAPDLVPGDTNEASDVFVHDRRTGTTRRVSVGAGGTQGDADSFGPSVSEDGRFVAFTSDADNLVARDTNGCFDVFVRDLVKGTTERVSVGADRAQGDEMSFRTTMSADGRFVTFTSGATDLVPRDTNGKWDVFLRDRKKDTTERISTAADAGGSDGDSKGSAISADGRFVAFASSGANLLSPAAGSDTNGVDDVFVRDRRKGTTERVSVGADGSQGNSTSAGWSISADGRFVAFGSRAANLVPGDTNGATDVFVRDRDNGTTERVSVGADGAQAGAAAHFIPLLSGDGRRVAFASSAPNLVPGDTNGYWDMFVRDRRKGTTERVSVGEAGVEGDGESATDSVGVGISADGRFTTFVSAADNLVPGDTNGSTDVFLRDLKRASTERPSAGREVQARHATGPAADARADGASADRPGYIVVQDLTGGRVLAADPEVTDKRSLLDGPLRTGAVGAAGRAAANPLLDNDHVLSLKGSRSVAPPGGTSGLVSVTGRSHLRVPFFSRGVASFTDTSSRVAWEGQGPFRADKVIHTDHWRVDAYPSSATAVGGPQGARADAADGLTWTTEVDDTWLTEHSWDKVTFSAPGVLYRSSYEVTGTFRFGTSYFVATAKDRAST</sequence>
<keyword evidence="4" id="KW-1185">Reference proteome</keyword>
<evidence type="ECO:0000313" key="3">
    <source>
        <dbReference type="EMBL" id="GGO92081.1"/>
    </source>
</evidence>
<reference evidence="3" key="1">
    <citation type="journal article" date="2014" name="Int. J. Syst. Evol. Microbiol.">
        <title>Complete genome sequence of Corynebacterium casei LMG S-19264T (=DSM 44701T), isolated from a smear-ripened cheese.</title>
        <authorList>
            <consortium name="US DOE Joint Genome Institute (JGI-PGF)"/>
            <person name="Walter F."/>
            <person name="Albersmeier A."/>
            <person name="Kalinowski J."/>
            <person name="Ruckert C."/>
        </authorList>
    </citation>
    <scope>NUCLEOTIDE SEQUENCE</scope>
    <source>
        <strain evidence="3">CGMCC 4.7201</strain>
    </source>
</reference>
<organism evidence="3 4">
    <name type="scientific">Wenjunlia tyrosinilytica</name>
    <dbReference type="NCBI Taxonomy" id="1544741"/>
    <lineage>
        <taxon>Bacteria</taxon>
        <taxon>Bacillati</taxon>
        <taxon>Actinomycetota</taxon>
        <taxon>Actinomycetes</taxon>
        <taxon>Kitasatosporales</taxon>
        <taxon>Streptomycetaceae</taxon>
        <taxon>Wenjunlia</taxon>
    </lineage>
</organism>
<dbReference type="EMBL" id="BMMS01000017">
    <property type="protein sequence ID" value="GGO92081.1"/>
    <property type="molecule type" value="Genomic_DNA"/>
</dbReference>